<dbReference type="PANTHER" id="PTHR45024">
    <property type="entry name" value="DEHYDROGENASES, SHORT CHAIN"/>
    <property type="match status" value="1"/>
</dbReference>
<evidence type="ECO:0000313" key="5">
    <source>
        <dbReference type="EMBL" id="WND01952.1"/>
    </source>
</evidence>
<dbReference type="Proteomes" id="UP001268683">
    <property type="component" value="Chromosome"/>
</dbReference>
<dbReference type="AlphaFoldDB" id="A0AA52EAW4"/>
<dbReference type="SUPFAM" id="SSF51735">
    <property type="entry name" value="NAD(P)-binding Rossmann-fold domains"/>
    <property type="match status" value="1"/>
</dbReference>
<comment type="similarity">
    <text evidence="1 3">Belongs to the short-chain dehydrogenases/reductases (SDR) family.</text>
</comment>
<gene>
    <name evidence="5" type="ORF">QGN29_10370</name>
</gene>
<evidence type="ECO:0000259" key="4">
    <source>
        <dbReference type="SMART" id="SM00822"/>
    </source>
</evidence>
<reference evidence="5" key="1">
    <citation type="submission" date="2023-04" db="EMBL/GenBank/DDBJ databases">
        <title>Complete genome sequence of Temperatibacter marinus.</title>
        <authorList>
            <person name="Rong J.-C."/>
            <person name="Yi M.-L."/>
            <person name="Zhao Q."/>
        </authorList>
    </citation>
    <scope>NUCLEOTIDE SEQUENCE</scope>
    <source>
        <strain evidence="5">NBRC 110045</strain>
    </source>
</reference>
<dbReference type="KEGG" id="tmk:QGN29_10370"/>
<dbReference type="InterPro" id="IPR002347">
    <property type="entry name" value="SDR_fam"/>
</dbReference>
<dbReference type="PRINTS" id="PR00080">
    <property type="entry name" value="SDRFAMILY"/>
</dbReference>
<evidence type="ECO:0000256" key="2">
    <source>
        <dbReference type="ARBA" id="ARBA00023002"/>
    </source>
</evidence>
<dbReference type="RefSeq" id="WP_310797782.1">
    <property type="nucleotide sequence ID" value="NZ_CP123872.1"/>
</dbReference>
<protein>
    <submittedName>
        <fullName evidence="5">SDR family oxidoreductase</fullName>
    </submittedName>
</protein>
<name>A0AA52EAW4_9PROT</name>
<dbReference type="EMBL" id="CP123872">
    <property type="protein sequence ID" value="WND01952.1"/>
    <property type="molecule type" value="Genomic_DNA"/>
</dbReference>
<evidence type="ECO:0000256" key="3">
    <source>
        <dbReference type="RuleBase" id="RU000363"/>
    </source>
</evidence>
<accession>A0AA52EAW4</accession>
<dbReference type="InterPro" id="IPR020904">
    <property type="entry name" value="Sc_DH/Rdtase_CS"/>
</dbReference>
<keyword evidence="2" id="KW-0560">Oxidoreductase</keyword>
<evidence type="ECO:0000256" key="1">
    <source>
        <dbReference type="ARBA" id="ARBA00006484"/>
    </source>
</evidence>
<dbReference type="Gene3D" id="3.40.50.720">
    <property type="entry name" value="NAD(P)-binding Rossmann-like Domain"/>
    <property type="match status" value="1"/>
</dbReference>
<organism evidence="5 6">
    <name type="scientific">Temperatibacter marinus</name>
    <dbReference type="NCBI Taxonomy" id="1456591"/>
    <lineage>
        <taxon>Bacteria</taxon>
        <taxon>Pseudomonadati</taxon>
        <taxon>Pseudomonadota</taxon>
        <taxon>Alphaproteobacteria</taxon>
        <taxon>Kordiimonadales</taxon>
        <taxon>Temperatibacteraceae</taxon>
        <taxon>Temperatibacter</taxon>
    </lineage>
</organism>
<evidence type="ECO:0000313" key="6">
    <source>
        <dbReference type="Proteomes" id="UP001268683"/>
    </source>
</evidence>
<proteinExistence type="inferred from homology"/>
<dbReference type="PRINTS" id="PR00081">
    <property type="entry name" value="GDHRDH"/>
</dbReference>
<dbReference type="PANTHER" id="PTHR45024:SF2">
    <property type="entry name" value="SCP2 DOMAIN-CONTAINING PROTEIN"/>
    <property type="match status" value="1"/>
</dbReference>
<dbReference type="InterPro" id="IPR051687">
    <property type="entry name" value="Peroxisomal_Beta-Oxidation"/>
</dbReference>
<dbReference type="GO" id="GO:0016491">
    <property type="term" value="F:oxidoreductase activity"/>
    <property type="evidence" value="ECO:0007669"/>
    <property type="project" value="UniProtKB-KW"/>
</dbReference>
<dbReference type="SMART" id="SM00822">
    <property type="entry name" value="PKS_KR"/>
    <property type="match status" value="1"/>
</dbReference>
<dbReference type="InterPro" id="IPR057326">
    <property type="entry name" value="KR_dom"/>
</dbReference>
<dbReference type="Pfam" id="PF00106">
    <property type="entry name" value="adh_short"/>
    <property type="match status" value="1"/>
</dbReference>
<keyword evidence="6" id="KW-1185">Reference proteome</keyword>
<dbReference type="InterPro" id="IPR036291">
    <property type="entry name" value="NAD(P)-bd_dom_sf"/>
</dbReference>
<dbReference type="CDD" id="cd05353">
    <property type="entry name" value="hydroxyacyl-CoA-like_DH_SDR_c-like"/>
    <property type="match status" value="1"/>
</dbReference>
<sequence length="303" mass="31997">MSEIRYDGQVAIVTGAGGGLGRSHALELAKRGAKVVVNDLGGAVDGSGGSVSAAQAVVNEIEALGGEALAHGANVLEREQVEDMVAKTIEKWGRIDVLINNAGILRDKSFAKLEMSDWDLVTGVHLTGTANCTRAVWQIMRDQNYGRIVVTSSSSGMYGNFGQANYGAAKLGVVGLMNTLCLEGAKNNIHVNTLIPVAATRMTESLMPPEMLELLKPELVTPAVIYLASTEGPNRTVLSAGAGAYSRVVIQETEGVAFLEEDATAENIAANWGTIDDHSTLKELTAGNEHTMKCVQMASKIRS</sequence>
<dbReference type="PROSITE" id="PS00061">
    <property type="entry name" value="ADH_SHORT"/>
    <property type="match status" value="1"/>
</dbReference>
<feature type="domain" description="Ketoreductase" evidence="4">
    <location>
        <begin position="9"/>
        <end position="205"/>
    </location>
</feature>